<dbReference type="InterPro" id="IPR001173">
    <property type="entry name" value="Glyco_trans_2-like"/>
</dbReference>
<evidence type="ECO:0000256" key="1">
    <source>
        <dbReference type="ARBA" id="ARBA00006739"/>
    </source>
</evidence>
<evidence type="ECO:0000313" key="5">
    <source>
        <dbReference type="EMBL" id="ROT86426.1"/>
    </source>
</evidence>
<dbReference type="AlphaFoldDB" id="A0A423UCH9"/>
<dbReference type="SUPFAM" id="SSF53448">
    <property type="entry name" value="Nucleotide-diphospho-sugar transferases"/>
    <property type="match status" value="1"/>
</dbReference>
<comment type="similarity">
    <text evidence="1">Belongs to the glycosyltransferase 2 family.</text>
</comment>
<proteinExistence type="inferred from homology"/>
<evidence type="ECO:0000259" key="4">
    <source>
        <dbReference type="Pfam" id="PF00535"/>
    </source>
</evidence>
<keyword evidence="3 5" id="KW-0808">Transferase</keyword>
<dbReference type="PANTHER" id="PTHR43685">
    <property type="entry name" value="GLYCOSYLTRANSFERASE"/>
    <property type="match status" value="1"/>
</dbReference>
<dbReference type="EMBL" id="QRAJ01000010">
    <property type="protein sequence ID" value="ROT86426.1"/>
    <property type="molecule type" value="Genomic_DNA"/>
</dbReference>
<reference evidence="5 6" key="1">
    <citation type="submission" date="2018-07" db="EMBL/GenBank/DDBJ databases">
        <title>The role of parmesan cheese in vectoring bovine microbiota.</title>
        <authorList>
            <person name="Lugli G.A."/>
            <person name="Milani C."/>
        </authorList>
    </citation>
    <scope>NUCLEOTIDE SEQUENCE [LARGE SCALE GENOMIC DNA]</scope>
    <source>
        <strain evidence="5 6">BMONG18</strain>
    </source>
</reference>
<gene>
    <name evidence="5" type="ORF">BMONG18_1477</name>
</gene>
<comment type="caution">
    <text evidence="5">The sequence shown here is derived from an EMBL/GenBank/DDBJ whole genome shotgun (WGS) entry which is preliminary data.</text>
</comment>
<evidence type="ECO:0000313" key="6">
    <source>
        <dbReference type="Proteomes" id="UP000285266"/>
    </source>
</evidence>
<dbReference type="Proteomes" id="UP000285266">
    <property type="component" value="Unassembled WGS sequence"/>
</dbReference>
<name>A0A423UCH9_9BIFI</name>
<accession>A0A423UCH9</accession>
<dbReference type="RefSeq" id="WP_244924843.1">
    <property type="nucleotide sequence ID" value="NZ_QRAJ01000010.1"/>
</dbReference>
<dbReference type="GO" id="GO:0016757">
    <property type="term" value="F:glycosyltransferase activity"/>
    <property type="evidence" value="ECO:0007669"/>
    <property type="project" value="UniProtKB-KW"/>
</dbReference>
<dbReference type="Pfam" id="PF00535">
    <property type="entry name" value="Glycos_transf_2"/>
    <property type="match status" value="1"/>
</dbReference>
<sequence length="298" mass="33028">MADAMKPSPFSLLMAVYEGDHVPYLRRAVSSNTVEQSRAPAQVVVVRDGPVPQLLQDFLDALPAVLHSAFEHSGRADAAPDVTVVPLERNQGLAHALNQGLRVCRYEVVVRADSDDIAMPKRCELLVPCVQEPVDGVPVDVVGSAIREFSGDEHHLGQIRRLPAGGAALRDYARLQSPLHHPSVAFRASVVRAAGGYPERAGRFEDYLLWERLMLRGARMANLPEPLVLYRVDAGAYERRGGCTMFRDELALQRRFRADGFTTTAQFIRNIAVRAVYRLLPTGLRRLGYRVVTALRGR</sequence>
<dbReference type="InterPro" id="IPR050834">
    <property type="entry name" value="Glycosyltransf_2"/>
</dbReference>
<dbReference type="PANTHER" id="PTHR43685:SF5">
    <property type="entry name" value="GLYCOSYLTRANSFERASE EPSE-RELATED"/>
    <property type="match status" value="1"/>
</dbReference>
<dbReference type="Gene3D" id="3.90.550.10">
    <property type="entry name" value="Spore Coat Polysaccharide Biosynthesis Protein SpsA, Chain A"/>
    <property type="match status" value="1"/>
</dbReference>
<evidence type="ECO:0000256" key="2">
    <source>
        <dbReference type="ARBA" id="ARBA00022676"/>
    </source>
</evidence>
<keyword evidence="2" id="KW-0328">Glycosyltransferase</keyword>
<protein>
    <submittedName>
        <fullName evidence="5">Glycosyl transferase family 2</fullName>
    </submittedName>
</protein>
<feature type="domain" description="Glycosyltransferase 2-like" evidence="4">
    <location>
        <begin position="12"/>
        <end position="153"/>
    </location>
</feature>
<organism evidence="5 6">
    <name type="scientific">Bifidobacterium mongoliense</name>
    <dbReference type="NCBI Taxonomy" id="518643"/>
    <lineage>
        <taxon>Bacteria</taxon>
        <taxon>Bacillati</taxon>
        <taxon>Actinomycetota</taxon>
        <taxon>Actinomycetes</taxon>
        <taxon>Bifidobacteriales</taxon>
        <taxon>Bifidobacteriaceae</taxon>
        <taxon>Bifidobacterium</taxon>
    </lineage>
</organism>
<evidence type="ECO:0000256" key="3">
    <source>
        <dbReference type="ARBA" id="ARBA00022679"/>
    </source>
</evidence>
<dbReference type="InterPro" id="IPR029044">
    <property type="entry name" value="Nucleotide-diphossugar_trans"/>
</dbReference>